<dbReference type="Proteomes" id="UP000050465">
    <property type="component" value="Unassembled WGS sequence"/>
</dbReference>
<gene>
    <name evidence="2" type="ORF">HLUCCA11_19300</name>
</gene>
<proteinExistence type="predicted"/>
<evidence type="ECO:0000256" key="1">
    <source>
        <dbReference type="SAM" id="Phobius"/>
    </source>
</evidence>
<evidence type="ECO:0008006" key="4">
    <source>
        <dbReference type="Google" id="ProtNLM"/>
    </source>
</evidence>
<accession>A0A0N8KMA9</accession>
<reference evidence="2 3" key="1">
    <citation type="submission" date="2015-09" db="EMBL/GenBank/DDBJ databases">
        <title>Identification and resolution of microdiversity through metagenomic sequencing of parallel consortia.</title>
        <authorList>
            <person name="Nelson W.C."/>
            <person name="Romine M.F."/>
            <person name="Lindemann S.R."/>
        </authorList>
    </citation>
    <scope>NUCLEOTIDE SEQUENCE [LARGE SCALE GENOMIC DNA]</scope>
    <source>
        <strain evidence="2">Ana</strain>
    </source>
</reference>
<protein>
    <recommendedName>
        <fullName evidence="4">Cyanoexosortase A system-associated protein</fullName>
    </recommendedName>
</protein>
<organism evidence="2 3">
    <name type="scientific">Phormidesmis priestleyi Ana</name>
    <dbReference type="NCBI Taxonomy" id="1666911"/>
    <lineage>
        <taxon>Bacteria</taxon>
        <taxon>Bacillati</taxon>
        <taxon>Cyanobacteriota</taxon>
        <taxon>Cyanophyceae</taxon>
        <taxon>Leptolyngbyales</taxon>
        <taxon>Leptolyngbyaceae</taxon>
        <taxon>Phormidesmis</taxon>
    </lineage>
</organism>
<name>A0A0N8KMA9_9CYAN</name>
<feature type="transmembrane region" description="Helical" evidence="1">
    <location>
        <begin position="6"/>
        <end position="24"/>
    </location>
</feature>
<dbReference type="AlphaFoldDB" id="A0A0N8KMA9"/>
<evidence type="ECO:0000313" key="3">
    <source>
        <dbReference type="Proteomes" id="UP000050465"/>
    </source>
</evidence>
<evidence type="ECO:0000313" key="2">
    <source>
        <dbReference type="EMBL" id="KPQ33226.1"/>
    </source>
</evidence>
<dbReference type="EMBL" id="LJZR01000036">
    <property type="protein sequence ID" value="KPQ33226.1"/>
    <property type="molecule type" value="Genomic_DNA"/>
</dbReference>
<keyword evidence="1" id="KW-0472">Membrane</keyword>
<keyword evidence="1" id="KW-1133">Transmembrane helix</keyword>
<comment type="caution">
    <text evidence="2">The sequence shown here is derived from an EMBL/GenBank/DDBJ whole genome shotgun (WGS) entry which is preliminary data.</text>
</comment>
<dbReference type="STRING" id="1666911.HLUCCA11_19300"/>
<keyword evidence="1" id="KW-0812">Transmembrane</keyword>
<sequence>MTKSQFYLPFIFAGLFLTIIKLLIAPPTAKKYTPPEFPQSLEAAQEVYYYSDLISTEARAKSPILQDHDPQLKYHRVIARQQYHSRLEYTSPIEIILTYVVRTDGDWHIFLKSANFASPTVPKETLDRVTDKGVYRLWQQEGKTHLYSCINTRGTASVTVSQFRHEQYYSALQLPHLAYWLLGQRSLMEDSCLWIHLISRTKYLSLSEAAEEIEPIWLDVVEKLSTINAN</sequence>